<evidence type="ECO:0000256" key="5">
    <source>
        <dbReference type="SAM" id="MobiDB-lite"/>
    </source>
</evidence>
<dbReference type="GO" id="GO:0016020">
    <property type="term" value="C:membrane"/>
    <property type="evidence" value="ECO:0007669"/>
    <property type="project" value="UniProtKB-SubCell"/>
</dbReference>
<feature type="domain" description="Anoctamin transmembrane" evidence="7">
    <location>
        <begin position="225"/>
        <end position="760"/>
    </location>
</feature>
<feature type="transmembrane region" description="Helical" evidence="6">
    <location>
        <begin position="235"/>
        <end position="259"/>
    </location>
</feature>
<dbReference type="PANTHER" id="PTHR12308:SF73">
    <property type="entry name" value="ANOCTAMIN"/>
    <property type="match status" value="1"/>
</dbReference>
<comment type="subcellular location">
    <subcellularLocation>
        <location evidence="1">Membrane</location>
        <topology evidence="1">Multi-pass membrane protein</topology>
    </subcellularLocation>
</comment>
<dbReference type="InterPro" id="IPR049452">
    <property type="entry name" value="Anoctamin_TM"/>
</dbReference>
<evidence type="ECO:0000256" key="1">
    <source>
        <dbReference type="ARBA" id="ARBA00004141"/>
    </source>
</evidence>
<gene>
    <name evidence="8" type="ORF">BWQ96_04423</name>
</gene>
<name>A0A2V3IUM4_9FLOR</name>
<evidence type="ECO:0000256" key="3">
    <source>
        <dbReference type="ARBA" id="ARBA00022989"/>
    </source>
</evidence>
<dbReference type="InterPro" id="IPR007632">
    <property type="entry name" value="Anoctamin"/>
</dbReference>
<reference evidence="8 9" key="1">
    <citation type="journal article" date="2018" name="Mol. Biol. Evol.">
        <title>Analysis of the draft genome of the red seaweed Gracilariopsis chorda provides insights into genome size evolution in Rhodophyta.</title>
        <authorList>
            <person name="Lee J."/>
            <person name="Yang E.C."/>
            <person name="Graf L."/>
            <person name="Yang J.H."/>
            <person name="Qiu H."/>
            <person name="Zel Zion U."/>
            <person name="Chan C.X."/>
            <person name="Stephens T.G."/>
            <person name="Weber A.P.M."/>
            <person name="Boo G.H."/>
            <person name="Boo S.M."/>
            <person name="Kim K.M."/>
            <person name="Shin Y."/>
            <person name="Jung M."/>
            <person name="Lee S.J."/>
            <person name="Yim H.S."/>
            <person name="Lee J.H."/>
            <person name="Bhattacharya D."/>
            <person name="Yoon H.S."/>
        </authorList>
    </citation>
    <scope>NUCLEOTIDE SEQUENCE [LARGE SCALE GENOMIC DNA]</scope>
    <source>
        <strain evidence="8 9">SKKU-2015</strain>
        <tissue evidence="8">Whole body</tissue>
    </source>
</reference>
<proteinExistence type="predicted"/>
<evidence type="ECO:0000256" key="4">
    <source>
        <dbReference type="ARBA" id="ARBA00023136"/>
    </source>
</evidence>
<sequence>MGSYGSFDGLSASPSSSAGDQPPDHHPLYQPSSDAQHFEPHGEQPPAGWDYVLVFPHHRNQSDEHALLCARARQRTLARLRAANFAYVQTWLPTRNAVLVTIALGEEHMQQAAETLAIQLPLLPQYGQGYLPFTRDRAHVFENELRVQNALPYFTPALRLRITAATLAERDSWGAAIHLQTLRRRRFLTHAFALHPEPDRSQLVQTAVYDRLWRFGGALPTSSLRHYFGSRVTIYFAWLIFYARMLTGIALLSIPVYILLTRSNSLRVMDTTRLVFGLALCFWATYWFEHWKRRNFILNVKWGLTSFNDDAQNNIVRPDFRGTETTGFYCRGGFVNLSDMRPEAAPSLSSNPLVETRLVSSHIPGVPDQLRDVLVMGGRDDPDFRLEAPVTGLVFADLPLHPFSDKSAFKRRLYMSAVITLFFSLCVGVASFNILFHKAAIVNLFDTFGADRIANSVPGIATAVLISVSDPLWKKLSAKLTDWENHRTNQSYENSLIVKHFAFQFVSNYMSLFYIAFVKPFTPSDPCIIGRFSSEPDCMYELETQLTSLLITRATIQQLMELGVPSLMFYVNRFLSRWKNENQEEDMSEEEREQLLAEGATLDHFEDNPIVKQLDKTPFKSTIEDYGELVIQHGYLVMFGLAFPLAAVINMLNNVIETRTDLYKYLAVQQRPDADEAEDIGTWLVVLRFLSVASAITTAGLVTITTPALQRLLPDFIGDSAEKYPAVSFIIFEHLLLWIRSFVGFLVGDKPSSAYRTLARQQFLKARCFNVGWKPYYRTDNAEGIIEYT</sequence>
<feature type="transmembrane region" description="Helical" evidence="6">
    <location>
        <begin position="635"/>
        <end position="656"/>
    </location>
</feature>
<dbReference type="AlphaFoldDB" id="A0A2V3IUM4"/>
<keyword evidence="9" id="KW-1185">Reference proteome</keyword>
<dbReference type="Pfam" id="PF04547">
    <property type="entry name" value="Anoctamin"/>
    <property type="match status" value="1"/>
</dbReference>
<evidence type="ECO:0000256" key="6">
    <source>
        <dbReference type="SAM" id="Phobius"/>
    </source>
</evidence>
<evidence type="ECO:0000313" key="9">
    <source>
        <dbReference type="Proteomes" id="UP000247409"/>
    </source>
</evidence>
<protein>
    <submittedName>
        <fullName evidence="8">Anoctamin-1</fullName>
    </submittedName>
</protein>
<keyword evidence="2 6" id="KW-0812">Transmembrane</keyword>
<dbReference type="Proteomes" id="UP000247409">
    <property type="component" value="Unassembled WGS sequence"/>
</dbReference>
<evidence type="ECO:0000313" key="8">
    <source>
        <dbReference type="EMBL" id="PXF45811.1"/>
    </source>
</evidence>
<dbReference type="EMBL" id="NBIV01000052">
    <property type="protein sequence ID" value="PXF45811.1"/>
    <property type="molecule type" value="Genomic_DNA"/>
</dbReference>
<keyword evidence="3 6" id="KW-1133">Transmembrane helix</keyword>
<evidence type="ECO:0000256" key="2">
    <source>
        <dbReference type="ARBA" id="ARBA00022692"/>
    </source>
</evidence>
<dbReference type="PANTHER" id="PTHR12308">
    <property type="entry name" value="ANOCTAMIN"/>
    <property type="match status" value="1"/>
</dbReference>
<dbReference type="OrthoDB" id="5469at2759"/>
<feature type="transmembrane region" description="Helical" evidence="6">
    <location>
        <begin position="680"/>
        <end position="704"/>
    </location>
</feature>
<feature type="transmembrane region" description="Helical" evidence="6">
    <location>
        <begin position="413"/>
        <end position="436"/>
    </location>
</feature>
<feature type="transmembrane region" description="Helical" evidence="6">
    <location>
        <begin position="724"/>
        <end position="747"/>
    </location>
</feature>
<feature type="region of interest" description="Disordered" evidence="5">
    <location>
        <begin position="1"/>
        <end position="42"/>
    </location>
</feature>
<organism evidence="8 9">
    <name type="scientific">Gracilariopsis chorda</name>
    <dbReference type="NCBI Taxonomy" id="448386"/>
    <lineage>
        <taxon>Eukaryota</taxon>
        <taxon>Rhodophyta</taxon>
        <taxon>Florideophyceae</taxon>
        <taxon>Rhodymeniophycidae</taxon>
        <taxon>Gracilariales</taxon>
        <taxon>Gracilariaceae</taxon>
        <taxon>Gracilariopsis</taxon>
    </lineage>
</organism>
<comment type="caution">
    <text evidence="8">The sequence shown here is derived from an EMBL/GenBank/DDBJ whole genome shotgun (WGS) entry which is preliminary data.</text>
</comment>
<dbReference type="GO" id="GO:0005254">
    <property type="term" value="F:chloride channel activity"/>
    <property type="evidence" value="ECO:0007669"/>
    <property type="project" value="TreeGrafter"/>
</dbReference>
<accession>A0A2V3IUM4</accession>
<keyword evidence="4 6" id="KW-0472">Membrane</keyword>
<evidence type="ECO:0000259" key="7">
    <source>
        <dbReference type="Pfam" id="PF04547"/>
    </source>
</evidence>
<feature type="transmembrane region" description="Helical" evidence="6">
    <location>
        <begin position="271"/>
        <end position="288"/>
    </location>
</feature>